<dbReference type="GO" id="GO:0003676">
    <property type="term" value="F:nucleic acid binding"/>
    <property type="evidence" value="ECO:0007669"/>
    <property type="project" value="InterPro"/>
</dbReference>
<keyword evidence="2" id="KW-0540">Nuclease</keyword>
<gene>
    <name evidence="2" type="ORF">GGR00_005017</name>
</gene>
<dbReference type="Gene3D" id="1.10.30.50">
    <property type="match status" value="1"/>
</dbReference>
<accession>A0A7X0KNI7</accession>
<organism evidence="2 3">
    <name type="scientific">Aminobacter aganoensis</name>
    <dbReference type="NCBI Taxonomy" id="83264"/>
    <lineage>
        <taxon>Bacteria</taxon>
        <taxon>Pseudomonadati</taxon>
        <taxon>Pseudomonadota</taxon>
        <taxon>Alphaproteobacteria</taxon>
        <taxon>Hyphomicrobiales</taxon>
        <taxon>Phyllobacteriaceae</taxon>
        <taxon>Aminobacter</taxon>
    </lineage>
</organism>
<dbReference type="InterPro" id="IPR002711">
    <property type="entry name" value="HNH"/>
</dbReference>
<reference evidence="2 3" key="1">
    <citation type="submission" date="2020-08" db="EMBL/GenBank/DDBJ databases">
        <title>Genomic Encyclopedia of Type Strains, Phase IV (KMG-IV): sequencing the most valuable type-strain genomes for metagenomic binning, comparative biology and taxonomic classification.</title>
        <authorList>
            <person name="Goeker M."/>
        </authorList>
    </citation>
    <scope>NUCLEOTIDE SEQUENCE [LARGE SCALE GENOMIC DNA]</scope>
    <source>
        <strain evidence="2 3">DSM 7051</strain>
    </source>
</reference>
<dbReference type="GO" id="GO:0004519">
    <property type="term" value="F:endonuclease activity"/>
    <property type="evidence" value="ECO:0007669"/>
    <property type="project" value="UniProtKB-KW"/>
</dbReference>
<name>A0A7X0KNI7_9HYPH</name>
<dbReference type="AlphaFoldDB" id="A0A7X0KNI7"/>
<dbReference type="Pfam" id="PF01844">
    <property type="entry name" value="HNH"/>
    <property type="match status" value="1"/>
</dbReference>
<feature type="domain" description="HNH nuclease" evidence="1">
    <location>
        <begin position="175"/>
        <end position="233"/>
    </location>
</feature>
<dbReference type="GO" id="GO:0008270">
    <property type="term" value="F:zinc ion binding"/>
    <property type="evidence" value="ECO:0007669"/>
    <property type="project" value="InterPro"/>
</dbReference>
<dbReference type="Proteomes" id="UP000536262">
    <property type="component" value="Unassembled WGS sequence"/>
</dbReference>
<dbReference type="EMBL" id="JACHOU010000021">
    <property type="protein sequence ID" value="MBB6357196.1"/>
    <property type="molecule type" value="Genomic_DNA"/>
</dbReference>
<dbReference type="RefSeq" id="WP_184701839.1">
    <property type="nucleotide sequence ID" value="NZ_BAABEG010000001.1"/>
</dbReference>
<proteinExistence type="predicted"/>
<evidence type="ECO:0000259" key="1">
    <source>
        <dbReference type="SMART" id="SM00507"/>
    </source>
</evidence>
<dbReference type="SMART" id="SM00507">
    <property type="entry name" value="HNHc"/>
    <property type="match status" value="1"/>
</dbReference>
<sequence>MADKRKFYYEARGFSVYYFANAVFNIVNESGSYLRGIEDVLGDAQTMMLMRPFHRFTNLHHFLEAIIRQIVEEEVERLDEDKPRFLRKFLSTYRVPFSPNDLEDEDSFYDFTAESDRYHNALEELADEVFHVLFNDVGFLQTFNRLCSGHIETSGFGAELTTRTGQLKRVAIPMWARRAIFHRDKGECRECKRSLAATVNQMETERYDHIVPLARFGANDVTNLQLLCEACNSKKAAAMQSVSPLYPRAIIPR</sequence>
<protein>
    <submittedName>
        <fullName evidence="2">5-methylcytosine-specific restriction endonuclease McrA</fullName>
    </submittedName>
</protein>
<dbReference type="InterPro" id="IPR003615">
    <property type="entry name" value="HNH_nuc"/>
</dbReference>
<dbReference type="CDD" id="cd00085">
    <property type="entry name" value="HNHc"/>
    <property type="match status" value="1"/>
</dbReference>
<comment type="caution">
    <text evidence="2">The sequence shown here is derived from an EMBL/GenBank/DDBJ whole genome shotgun (WGS) entry which is preliminary data.</text>
</comment>
<keyword evidence="2" id="KW-0255">Endonuclease</keyword>
<keyword evidence="2" id="KW-0378">Hydrolase</keyword>
<keyword evidence="3" id="KW-1185">Reference proteome</keyword>
<evidence type="ECO:0000313" key="3">
    <source>
        <dbReference type="Proteomes" id="UP000536262"/>
    </source>
</evidence>
<evidence type="ECO:0000313" key="2">
    <source>
        <dbReference type="EMBL" id="MBB6357196.1"/>
    </source>
</evidence>